<dbReference type="InterPro" id="IPR013783">
    <property type="entry name" value="Ig-like_fold"/>
</dbReference>
<feature type="chain" id="PRO_5008399677" description="TEP1-F" evidence="9">
    <location>
        <begin position="19"/>
        <end position="834"/>
    </location>
</feature>
<dbReference type="Gene3D" id="2.20.130.20">
    <property type="match status" value="1"/>
</dbReference>
<evidence type="ECO:0000256" key="9">
    <source>
        <dbReference type="SAM" id="SignalP"/>
    </source>
</evidence>
<dbReference type="Gene3D" id="2.60.40.2950">
    <property type="match status" value="1"/>
</dbReference>
<keyword evidence="1 9" id="KW-0732">Signal</keyword>
<dbReference type="InterPro" id="IPR002890">
    <property type="entry name" value="MG2"/>
</dbReference>
<dbReference type="AlphaFoldDB" id="A0A1A9VUW4"/>
<keyword evidence="3" id="KW-0882">Thioester bond</keyword>
<dbReference type="Proteomes" id="UP000078200">
    <property type="component" value="Unassembled WGS sequence"/>
</dbReference>
<dbReference type="SMART" id="SM01359">
    <property type="entry name" value="A2M_N_2"/>
    <property type="match status" value="1"/>
</dbReference>
<evidence type="ECO:0000256" key="8">
    <source>
        <dbReference type="ARBA" id="ARBA00078071"/>
    </source>
</evidence>
<evidence type="ECO:0000256" key="1">
    <source>
        <dbReference type="ARBA" id="ARBA00022729"/>
    </source>
</evidence>
<dbReference type="GO" id="GO:0004866">
    <property type="term" value="F:endopeptidase inhibitor activity"/>
    <property type="evidence" value="ECO:0007669"/>
    <property type="project" value="InterPro"/>
</dbReference>
<evidence type="ECO:0000256" key="3">
    <source>
        <dbReference type="ARBA" id="ARBA00022966"/>
    </source>
</evidence>
<sequence length="834" mass="94701">MWQNRMFILLHMLWVVNANGIYSIVAPRSIYSNRKYSVSVTLHDAGQSVTFNIGITGPSYNHSKSVELSPKELKRIDFNVPELEKGIYQLVSKGIRGLYFENTTYLSVEYSRPNLYIQTDKAMYKPGDLVQYRILILDENFRPLKSDRSLGIAIKDAANNLVKDIKNAENIKGVFSDKLQLTVQPVLGLWIIEVSLSDHLEKTKEFEVAKYVLPKFSVDIDAVTDLAITESSLKITVRAKYTYGKSVKGKATVHLSPVDLEKTIDVNGKGHVEFDLKKNLNLIVSNRFVRELKVFAVVEEELTGNKQNATLKINLHRSPYRIEVSDMMKEFEINQTIQVKVVIKYLNGNPVQDTKSPVFLKFYNTRRAGGDPEIFKANLDEHGVVIFQISFRNDGFYWSELKFAEEIKHMPSISVRAAGEKNTKLISQLTLELETIKPRLGEHVSVAVKAPDVINHLIYAVVSHGTILQIADISLPRPQQFYKVTFRATFEMMPTANLFVYYVDEFDLKFQEITVELLPEFENKIEITGPLQATPGQEVSLEIKTDPNSYIGLLGVDQSMLLLKSGNDLEFDAILNDLHSRKPIDKHYQNSIYPYPGERSGLVVMTNAHFPYELTEGVYFAQPAFPFDNLHGYELQFLTITPDAFDDFATEQIKVRKDFSDVWLFDYLENNDNITSATITQSIPDTITSWVISAFAVNEKTGLGMTENPFKINVFQPFFIDVNLPYSVKRGEVIAIPVIVFNYMDKTLDAEITMDNTDKEFDFTEVSNEIEESILSAQKRMKRVSVPPNSGESVSFMIRPTVVADIELKINAISQLAGDAIHKKLKVEAEECKE</sequence>
<dbReference type="PANTHER" id="PTHR11412">
    <property type="entry name" value="MACROGLOBULIN / COMPLEMENT"/>
    <property type="match status" value="1"/>
</dbReference>
<dbReference type="InterPro" id="IPR011625">
    <property type="entry name" value="A2M_N_BRD"/>
</dbReference>
<dbReference type="Gene3D" id="2.60.40.10">
    <property type="entry name" value="Immunoglobulins"/>
    <property type="match status" value="1"/>
</dbReference>
<dbReference type="STRING" id="7395.A0A1A9VUW4"/>
<keyword evidence="5" id="KW-0325">Glycoprotein</keyword>
<keyword evidence="2" id="KW-0391">Immunity</keyword>
<dbReference type="Pfam" id="PF17791">
    <property type="entry name" value="MG3"/>
    <property type="match status" value="1"/>
</dbReference>
<dbReference type="Pfam" id="PF07703">
    <property type="entry name" value="A2M_BRD"/>
    <property type="match status" value="1"/>
</dbReference>
<dbReference type="PANTHER" id="PTHR11412:SF136">
    <property type="entry name" value="CD109 ANTIGEN"/>
    <property type="match status" value="1"/>
</dbReference>
<dbReference type="EnsemblMetazoa" id="GAUT048468-RA">
    <property type="protein sequence ID" value="GAUT048468-PA"/>
    <property type="gene ID" value="GAUT048468"/>
</dbReference>
<dbReference type="Gene3D" id="2.60.40.1930">
    <property type="match status" value="2"/>
</dbReference>
<dbReference type="GO" id="GO:0005615">
    <property type="term" value="C:extracellular space"/>
    <property type="evidence" value="ECO:0007669"/>
    <property type="project" value="UniProtKB-ARBA"/>
</dbReference>
<organism evidence="12 13">
    <name type="scientific">Glossina austeni</name>
    <name type="common">Savannah tsetse fly</name>
    <dbReference type="NCBI Taxonomy" id="7395"/>
    <lineage>
        <taxon>Eukaryota</taxon>
        <taxon>Metazoa</taxon>
        <taxon>Ecdysozoa</taxon>
        <taxon>Arthropoda</taxon>
        <taxon>Hexapoda</taxon>
        <taxon>Insecta</taxon>
        <taxon>Pterygota</taxon>
        <taxon>Neoptera</taxon>
        <taxon>Endopterygota</taxon>
        <taxon>Diptera</taxon>
        <taxon>Brachycera</taxon>
        <taxon>Muscomorpha</taxon>
        <taxon>Hippoboscoidea</taxon>
        <taxon>Glossinidae</taxon>
        <taxon>Glossina</taxon>
    </lineage>
</organism>
<evidence type="ECO:0000259" key="11">
    <source>
        <dbReference type="SMART" id="SM01360"/>
    </source>
</evidence>
<dbReference type="Pfam" id="PF00207">
    <property type="entry name" value="A2M"/>
    <property type="match status" value="1"/>
</dbReference>
<evidence type="ECO:0000256" key="5">
    <source>
        <dbReference type="ARBA" id="ARBA00023180"/>
    </source>
</evidence>
<evidence type="ECO:0000313" key="13">
    <source>
        <dbReference type="Proteomes" id="UP000078200"/>
    </source>
</evidence>
<accession>A0A1A9VUW4</accession>
<dbReference type="InterPro" id="IPR001599">
    <property type="entry name" value="Macroglobln_a2"/>
</dbReference>
<evidence type="ECO:0000256" key="7">
    <source>
        <dbReference type="ARBA" id="ARBA00063781"/>
    </source>
</evidence>
<dbReference type="InterPro" id="IPR041555">
    <property type="entry name" value="MG3"/>
</dbReference>
<dbReference type="InterPro" id="IPR050473">
    <property type="entry name" value="A2M/Complement_sys"/>
</dbReference>
<protein>
    <recommendedName>
        <fullName evidence="8">TEP1-F</fullName>
    </recommendedName>
</protein>
<evidence type="ECO:0000256" key="6">
    <source>
        <dbReference type="ARBA" id="ARBA00057615"/>
    </source>
</evidence>
<dbReference type="SUPFAM" id="SSF81296">
    <property type="entry name" value="E set domains"/>
    <property type="match status" value="1"/>
</dbReference>
<feature type="domain" description="Alpha-2-macroglobulin" evidence="11">
    <location>
        <begin position="662"/>
        <end position="754"/>
    </location>
</feature>
<reference evidence="12" key="1">
    <citation type="submission" date="2020-05" db="UniProtKB">
        <authorList>
            <consortium name="EnsemblMetazoa"/>
        </authorList>
    </citation>
    <scope>IDENTIFICATION</scope>
    <source>
        <strain evidence="12">TTRI</strain>
    </source>
</reference>
<proteinExistence type="predicted"/>
<dbReference type="GO" id="GO:0002376">
    <property type="term" value="P:immune system process"/>
    <property type="evidence" value="ECO:0007669"/>
    <property type="project" value="UniProtKB-KW"/>
</dbReference>
<dbReference type="Pfam" id="PF01835">
    <property type="entry name" value="MG2"/>
    <property type="match status" value="1"/>
</dbReference>
<dbReference type="VEuPathDB" id="VectorBase:GAUT048468"/>
<keyword evidence="4" id="KW-1015">Disulfide bond</keyword>
<dbReference type="FunFam" id="2.60.40.1930:FF:000001">
    <property type="entry name" value="CD109 isoform 3"/>
    <property type="match status" value="1"/>
</dbReference>
<feature type="signal peptide" evidence="9">
    <location>
        <begin position="1"/>
        <end position="18"/>
    </location>
</feature>
<dbReference type="InterPro" id="IPR014756">
    <property type="entry name" value="Ig_E-set"/>
</dbReference>
<evidence type="ECO:0000256" key="4">
    <source>
        <dbReference type="ARBA" id="ARBA00023157"/>
    </source>
</evidence>
<evidence type="ECO:0000313" key="12">
    <source>
        <dbReference type="EnsemblMetazoa" id="GAUT048468-PA"/>
    </source>
</evidence>
<dbReference type="Gene3D" id="6.20.50.160">
    <property type="match status" value="1"/>
</dbReference>
<dbReference type="SMART" id="SM01360">
    <property type="entry name" value="A2M"/>
    <property type="match status" value="1"/>
</dbReference>
<dbReference type="Gene3D" id="2.60.40.1940">
    <property type="match status" value="1"/>
</dbReference>
<dbReference type="FunFam" id="2.60.40.10:FF:000155">
    <property type="entry name" value="complement C3 isoform X1"/>
    <property type="match status" value="1"/>
</dbReference>
<name>A0A1A9VUW4_GLOAU</name>
<feature type="domain" description="Alpha-2-macroglobulin bait region" evidence="10">
    <location>
        <begin position="429"/>
        <end position="563"/>
    </location>
</feature>
<keyword evidence="13" id="KW-1185">Reference proteome</keyword>
<comment type="subunit">
    <text evidence="7">Heterodimer of a TEP1-N chain and an TEP1-C chain non-covalently linked. Forms a complex composed of TEP1-N and TEP1-C heterodimer, LRIM1 and APL1C; the interaction stabilizes TEP1-N and TEP1-C heterodimer, prevents its binding to tissues while circulating in the hemolymph and protects the thioester bond from hydrolysis. Mature TEP1 and to a lesser extent full-length TEP1 interact with SPCLIP1; the interaction is induced by microbial infection.</text>
</comment>
<evidence type="ECO:0000259" key="10">
    <source>
        <dbReference type="SMART" id="SM01359"/>
    </source>
</evidence>
<evidence type="ECO:0000256" key="2">
    <source>
        <dbReference type="ARBA" id="ARBA00022859"/>
    </source>
</evidence>
<comment type="function">
    <text evidence="6">Binds covalently through a thioester bond to the pathogen surface resulting in pathogen clearance.</text>
</comment>